<sequence>MPEGHVKMTAMNDEPTVLTDLAEAIDVLERGGVSAPVSIQLGNDVVLEAGTDHEIDGLLQRARGLRLITMIAAGETVERPSSMRQDRPALHARVKEILDALK</sequence>
<accession>A0A399RLV4</accession>
<comment type="caution">
    <text evidence="1">The sequence shown here is derived from an EMBL/GenBank/DDBJ whole genome shotgun (WGS) entry which is preliminary data.</text>
</comment>
<gene>
    <name evidence="1" type="ORF">D1222_00680</name>
</gene>
<organism evidence="1 2">
    <name type="scientific">Henriciella algicola</name>
    <dbReference type="NCBI Taxonomy" id="1608422"/>
    <lineage>
        <taxon>Bacteria</taxon>
        <taxon>Pseudomonadati</taxon>
        <taxon>Pseudomonadota</taxon>
        <taxon>Alphaproteobacteria</taxon>
        <taxon>Hyphomonadales</taxon>
        <taxon>Hyphomonadaceae</taxon>
        <taxon>Henriciella</taxon>
    </lineage>
</organism>
<evidence type="ECO:0000313" key="2">
    <source>
        <dbReference type="Proteomes" id="UP000265845"/>
    </source>
</evidence>
<dbReference type="EMBL" id="QWGA01000003">
    <property type="protein sequence ID" value="RIJ30822.1"/>
    <property type="molecule type" value="Genomic_DNA"/>
</dbReference>
<proteinExistence type="predicted"/>
<protein>
    <submittedName>
        <fullName evidence="1">Uncharacterized protein</fullName>
    </submittedName>
</protein>
<evidence type="ECO:0000313" key="1">
    <source>
        <dbReference type="EMBL" id="RIJ30822.1"/>
    </source>
</evidence>
<keyword evidence="2" id="KW-1185">Reference proteome</keyword>
<name>A0A399RLV4_9PROT</name>
<dbReference type="AlphaFoldDB" id="A0A399RLV4"/>
<dbReference type="Proteomes" id="UP000265845">
    <property type="component" value="Unassembled WGS sequence"/>
</dbReference>
<reference evidence="1 2" key="1">
    <citation type="submission" date="2018-08" db="EMBL/GenBank/DDBJ databases">
        <title>Henriciella mobilis sp. nov., isolated from seawater.</title>
        <authorList>
            <person name="Cheng H."/>
            <person name="Wu Y.-H."/>
            <person name="Xu X.-W."/>
            <person name="Guo L.-L."/>
        </authorList>
    </citation>
    <scope>NUCLEOTIDE SEQUENCE [LARGE SCALE GENOMIC DNA]</scope>
    <source>
        <strain evidence="1 2">CCUG67844</strain>
    </source>
</reference>